<protein>
    <recommendedName>
        <fullName evidence="6">Type 4a pilus biogenesis protein PilO</fullName>
    </recommendedName>
</protein>
<name>A0A537JXE4_9BACT</name>
<evidence type="ECO:0000313" key="5">
    <source>
        <dbReference type="Proteomes" id="UP000318509"/>
    </source>
</evidence>
<feature type="transmembrane region" description="Helical" evidence="3">
    <location>
        <begin position="12"/>
        <end position="30"/>
    </location>
</feature>
<evidence type="ECO:0000313" key="4">
    <source>
        <dbReference type="EMBL" id="TMI87866.1"/>
    </source>
</evidence>
<dbReference type="Proteomes" id="UP000318509">
    <property type="component" value="Unassembled WGS sequence"/>
</dbReference>
<keyword evidence="3" id="KW-1133">Transmembrane helix</keyword>
<dbReference type="GO" id="GO:0043107">
    <property type="term" value="P:type IV pilus-dependent motility"/>
    <property type="evidence" value="ECO:0007669"/>
    <property type="project" value="InterPro"/>
</dbReference>
<feature type="coiled-coil region" evidence="1">
    <location>
        <begin position="36"/>
        <end position="80"/>
    </location>
</feature>
<dbReference type="PANTHER" id="PTHR39555">
    <property type="entry name" value="FIMBRIAL ASSEMBLY PROTEIN PILO-LIKE PROTEIN-RELATED"/>
    <property type="match status" value="1"/>
</dbReference>
<keyword evidence="3" id="KW-0812">Transmembrane</keyword>
<dbReference type="InterPro" id="IPR007445">
    <property type="entry name" value="PilO"/>
</dbReference>
<organism evidence="4 5">
    <name type="scientific">Candidatus Segetimicrobium genomatis</name>
    <dbReference type="NCBI Taxonomy" id="2569760"/>
    <lineage>
        <taxon>Bacteria</taxon>
        <taxon>Bacillati</taxon>
        <taxon>Candidatus Sysuimicrobiota</taxon>
        <taxon>Candidatus Sysuimicrobiia</taxon>
        <taxon>Candidatus Sysuimicrobiales</taxon>
        <taxon>Candidatus Segetimicrobiaceae</taxon>
        <taxon>Candidatus Segetimicrobium</taxon>
    </lineage>
</organism>
<keyword evidence="3" id="KW-0472">Membrane</keyword>
<dbReference type="PANTHER" id="PTHR39555:SF1">
    <property type="entry name" value="TYPE IV PILUS INNER MEMBRANE COMPONENT PILO"/>
    <property type="match status" value="1"/>
</dbReference>
<evidence type="ECO:0000256" key="3">
    <source>
        <dbReference type="SAM" id="Phobius"/>
    </source>
</evidence>
<dbReference type="Gene3D" id="3.30.70.60">
    <property type="match status" value="1"/>
</dbReference>
<evidence type="ECO:0000256" key="1">
    <source>
        <dbReference type="SAM" id="Coils"/>
    </source>
</evidence>
<keyword evidence="1" id="KW-0175">Coiled coil</keyword>
<dbReference type="GO" id="GO:0043683">
    <property type="term" value="P:type IV pilus assembly"/>
    <property type="evidence" value="ECO:0007669"/>
    <property type="project" value="InterPro"/>
</dbReference>
<dbReference type="Pfam" id="PF04612">
    <property type="entry name" value="T2SSM"/>
    <property type="match status" value="1"/>
</dbReference>
<proteinExistence type="predicted"/>
<dbReference type="AlphaFoldDB" id="A0A537JXE4"/>
<dbReference type="EMBL" id="VBAK01000150">
    <property type="protein sequence ID" value="TMI87866.1"/>
    <property type="molecule type" value="Genomic_DNA"/>
</dbReference>
<dbReference type="GO" id="GO:0015628">
    <property type="term" value="P:protein secretion by the type II secretion system"/>
    <property type="evidence" value="ECO:0007669"/>
    <property type="project" value="InterPro"/>
</dbReference>
<reference evidence="4 5" key="1">
    <citation type="journal article" date="2019" name="Nat. Microbiol.">
        <title>Mediterranean grassland soil C-N compound turnover is dependent on rainfall and depth, and is mediated by genomically divergent microorganisms.</title>
        <authorList>
            <person name="Diamond S."/>
            <person name="Andeer P.F."/>
            <person name="Li Z."/>
            <person name="Crits-Christoph A."/>
            <person name="Burstein D."/>
            <person name="Anantharaman K."/>
            <person name="Lane K.R."/>
            <person name="Thomas B.C."/>
            <person name="Pan C."/>
            <person name="Northen T.R."/>
            <person name="Banfield J.F."/>
        </authorList>
    </citation>
    <scope>NUCLEOTIDE SEQUENCE [LARGE SCALE GENOMIC DNA]</scope>
    <source>
        <strain evidence="4">NP_3</strain>
    </source>
</reference>
<comment type="caution">
    <text evidence="4">The sequence shown here is derived from an EMBL/GenBank/DDBJ whole genome shotgun (WGS) entry which is preliminary data.</text>
</comment>
<accession>A0A537JXE4</accession>
<sequence>MKPLTARDKLVVWALALVALVVIFYFYVYTPKTREINTVSRQLKTAQTELARLQAQAARKEELDRRVQQIQHDLQDIEAKLPSAREIPVLLVRLETLASQVSANLILIKPGPLQNSQGAGAQPPPQPGRPGTPAPASAPLSYQTFSLELNVEGPFDVISNFVHGIETFPRFISMTDLRLSPAARTGQSSPERPMLTLGLQATTYVVPESAGNR</sequence>
<dbReference type="InterPro" id="IPR014717">
    <property type="entry name" value="Transl_elong_EF1B/ribsomal_bS6"/>
</dbReference>
<feature type="compositionally biased region" description="Pro residues" evidence="2">
    <location>
        <begin position="122"/>
        <end position="133"/>
    </location>
</feature>
<dbReference type="Pfam" id="PF04350">
    <property type="entry name" value="PilO"/>
    <property type="match status" value="1"/>
</dbReference>
<dbReference type="GO" id="GO:0015627">
    <property type="term" value="C:type II protein secretion system complex"/>
    <property type="evidence" value="ECO:0007669"/>
    <property type="project" value="InterPro"/>
</dbReference>
<evidence type="ECO:0000256" key="2">
    <source>
        <dbReference type="SAM" id="MobiDB-lite"/>
    </source>
</evidence>
<dbReference type="InterPro" id="IPR007690">
    <property type="entry name" value="T2SS_GspM"/>
</dbReference>
<feature type="region of interest" description="Disordered" evidence="2">
    <location>
        <begin position="114"/>
        <end position="138"/>
    </location>
</feature>
<evidence type="ECO:0008006" key="6">
    <source>
        <dbReference type="Google" id="ProtNLM"/>
    </source>
</evidence>
<gene>
    <name evidence="4" type="ORF">E6H00_14340</name>
</gene>